<feature type="signal peptide" evidence="1">
    <location>
        <begin position="1"/>
        <end position="16"/>
    </location>
</feature>
<evidence type="ECO:0008006" key="4">
    <source>
        <dbReference type="Google" id="ProtNLM"/>
    </source>
</evidence>
<evidence type="ECO:0000313" key="2">
    <source>
        <dbReference type="EMBL" id="GKX57667.1"/>
    </source>
</evidence>
<keyword evidence="3" id="KW-1185">Reference proteome</keyword>
<dbReference type="InterPro" id="IPR010858">
    <property type="entry name" value="DUF1481"/>
</dbReference>
<name>A0AAV5N796_9GAMM</name>
<dbReference type="AlphaFoldDB" id="A0AAV5N796"/>
<dbReference type="PROSITE" id="PS51257">
    <property type="entry name" value="PROKAR_LIPOPROTEIN"/>
    <property type="match status" value="1"/>
</dbReference>
<accession>A0AAV5N796</accession>
<evidence type="ECO:0000313" key="3">
    <source>
        <dbReference type="Proteomes" id="UP001058124"/>
    </source>
</evidence>
<dbReference type="Pfam" id="PF07356">
    <property type="entry name" value="DUF1481"/>
    <property type="match status" value="1"/>
</dbReference>
<dbReference type="EMBL" id="BRLH01000022">
    <property type="protein sequence ID" value="GKX57667.1"/>
    <property type="molecule type" value="Genomic_DNA"/>
</dbReference>
<feature type="chain" id="PRO_5043831611" description="DUF1481 domain-containing protein" evidence="1">
    <location>
        <begin position="17"/>
        <end position="217"/>
    </location>
</feature>
<dbReference type="RefSeq" id="WP_051155819.1">
    <property type="nucleotide sequence ID" value="NZ_BRLH01000022.1"/>
</dbReference>
<evidence type="ECO:0000256" key="1">
    <source>
        <dbReference type="SAM" id="SignalP"/>
    </source>
</evidence>
<keyword evidence="1" id="KW-0732">Signal</keyword>
<proteinExistence type="predicted"/>
<organism evidence="2 3">
    <name type="scientific">Leminorella grimontii</name>
    <dbReference type="NCBI Taxonomy" id="82981"/>
    <lineage>
        <taxon>Bacteria</taxon>
        <taxon>Pseudomonadati</taxon>
        <taxon>Pseudomonadota</taxon>
        <taxon>Gammaproteobacteria</taxon>
        <taxon>Enterobacterales</taxon>
        <taxon>Budviciaceae</taxon>
        <taxon>Leminorella</taxon>
    </lineage>
</organism>
<reference evidence="2" key="1">
    <citation type="submission" date="2022-06" db="EMBL/GenBank/DDBJ databases">
        <title>Draft genome sequences of Leminorella grimontii str. JCM5902.</title>
        <authorList>
            <person name="Wakabayashi Y."/>
            <person name="Kojima K."/>
        </authorList>
    </citation>
    <scope>NUCLEOTIDE SEQUENCE</scope>
    <source>
        <strain evidence="2">JCM 5902</strain>
    </source>
</reference>
<protein>
    <recommendedName>
        <fullName evidence="4">DUF1481 domain-containing protein</fullName>
    </recommendedName>
</protein>
<sequence>MIKRSLIVFPFLLALAGCGSTSQEPTLAASGYIADGGIVRLWSKVDGEGQPMRLMSVYTPFSGDTVATHYEFIDGKLSLIRSEAQNDALIPQTQLRLDPKGNPSFMQRRLADRNESLSEDDILRMKYESQRVLAMSRSLAAGKIRLHQGYIQDRDIISCGGEAENPRFSPSEQQWLDKRIRNGGFVSLAWLSSSRGIQLLLVANENFCQWEPKLSNF</sequence>
<dbReference type="Proteomes" id="UP001058124">
    <property type="component" value="Unassembled WGS sequence"/>
</dbReference>
<comment type="caution">
    <text evidence="2">The sequence shown here is derived from an EMBL/GenBank/DDBJ whole genome shotgun (WGS) entry which is preliminary data.</text>
</comment>
<gene>
    <name evidence="2" type="primary">yjaH</name>
    <name evidence="2" type="ORF">SOASR030_37790</name>
</gene>